<sequence>MITQLVQNQGVRCIEPERKQTIIENIKQLEMEEDKALERFLKFNQPKFLGDPEDEKARLRLKINIESIFITLHYDKEKKVSYVVFQLQGASCIHVNGEGWLMKNEHKKIHHAYGQTLVMNLMMNIFPRLLWENGRKNSSP</sequence>
<dbReference type="AlphaFoldDB" id="A0A5P1ED49"/>
<organism evidence="1 2">
    <name type="scientific">Asparagus officinalis</name>
    <name type="common">Garden asparagus</name>
    <dbReference type="NCBI Taxonomy" id="4686"/>
    <lineage>
        <taxon>Eukaryota</taxon>
        <taxon>Viridiplantae</taxon>
        <taxon>Streptophyta</taxon>
        <taxon>Embryophyta</taxon>
        <taxon>Tracheophyta</taxon>
        <taxon>Spermatophyta</taxon>
        <taxon>Magnoliopsida</taxon>
        <taxon>Liliopsida</taxon>
        <taxon>Asparagales</taxon>
        <taxon>Asparagaceae</taxon>
        <taxon>Asparagoideae</taxon>
        <taxon>Asparagus</taxon>
    </lineage>
</organism>
<reference evidence="2" key="1">
    <citation type="journal article" date="2017" name="Nat. Commun.">
        <title>The asparagus genome sheds light on the origin and evolution of a young Y chromosome.</title>
        <authorList>
            <person name="Harkess A."/>
            <person name="Zhou J."/>
            <person name="Xu C."/>
            <person name="Bowers J.E."/>
            <person name="Van der Hulst R."/>
            <person name="Ayyampalayam S."/>
            <person name="Mercati F."/>
            <person name="Riccardi P."/>
            <person name="McKain M.R."/>
            <person name="Kakrana A."/>
            <person name="Tang H."/>
            <person name="Ray J."/>
            <person name="Groenendijk J."/>
            <person name="Arikit S."/>
            <person name="Mathioni S.M."/>
            <person name="Nakano M."/>
            <person name="Shan H."/>
            <person name="Telgmann-Rauber A."/>
            <person name="Kanno A."/>
            <person name="Yue Z."/>
            <person name="Chen H."/>
            <person name="Li W."/>
            <person name="Chen Y."/>
            <person name="Xu X."/>
            <person name="Zhang Y."/>
            <person name="Luo S."/>
            <person name="Chen H."/>
            <person name="Gao J."/>
            <person name="Mao Z."/>
            <person name="Pires J.C."/>
            <person name="Luo M."/>
            <person name="Kudrna D."/>
            <person name="Wing R.A."/>
            <person name="Meyers B.C."/>
            <person name="Yi K."/>
            <person name="Kong H."/>
            <person name="Lavrijsen P."/>
            <person name="Sunseri F."/>
            <person name="Falavigna A."/>
            <person name="Ye Y."/>
            <person name="Leebens-Mack J.H."/>
            <person name="Chen G."/>
        </authorList>
    </citation>
    <scope>NUCLEOTIDE SEQUENCE [LARGE SCALE GENOMIC DNA]</scope>
    <source>
        <strain evidence="2">cv. DH0086</strain>
    </source>
</reference>
<name>A0A5P1ED49_ASPOF</name>
<evidence type="ECO:0000313" key="1">
    <source>
        <dbReference type="EMBL" id="ONK63815.1"/>
    </source>
</evidence>
<dbReference type="EMBL" id="CM007387">
    <property type="protein sequence ID" value="ONK63815.1"/>
    <property type="molecule type" value="Genomic_DNA"/>
</dbReference>
<gene>
    <name evidence="1" type="ORF">A4U43_C07F19230</name>
</gene>
<dbReference type="Proteomes" id="UP000243459">
    <property type="component" value="Chromosome 7"/>
</dbReference>
<protein>
    <submittedName>
        <fullName evidence="1">Uncharacterized protein</fullName>
    </submittedName>
</protein>
<dbReference type="Gramene" id="ONK63815">
    <property type="protein sequence ID" value="ONK63815"/>
    <property type="gene ID" value="A4U43_C07F19230"/>
</dbReference>
<proteinExistence type="predicted"/>
<evidence type="ECO:0000313" key="2">
    <source>
        <dbReference type="Proteomes" id="UP000243459"/>
    </source>
</evidence>
<accession>A0A5P1ED49</accession>
<keyword evidence="2" id="KW-1185">Reference proteome</keyword>